<sequence>MAPTSFASAAAAAAAGNTANAARAESGADWPRRSNGATQTFRRPSHATTLSGSTNHSTTREGAPAQTQAQAQNSTWAMSQGVYVPPHAQTGRNGSGFEARYSRDQLTQLFRIQQDSGQLAHGLEHVYMDMATGAWGRKDDDAKELRSGVDQCWDREGGILPLSLTEMTDDEREVGPSPLILRHVHVC</sequence>
<dbReference type="EMBL" id="NQIK02000006">
    <property type="protein sequence ID" value="KAF7569934.1"/>
    <property type="molecule type" value="Genomic_DNA"/>
</dbReference>
<comment type="caution">
    <text evidence="2">The sequence shown here is derived from an EMBL/GenBank/DDBJ whole genome shotgun (WGS) entry which is preliminary data.</text>
</comment>
<reference evidence="2" key="1">
    <citation type="journal article" date="2018" name="BMC Genomics">
        <title>Comparative genomics of the wheat fungal pathogen Pyrenophora tritici-repentis reveals chromosomal variations and genome plasticity.</title>
        <authorList>
            <person name="Moolhuijzen P."/>
            <person name="See P.T."/>
            <person name="Hane J.K."/>
            <person name="Shi G."/>
            <person name="Liu Z."/>
            <person name="Oliver R.P."/>
            <person name="Moffat C.S."/>
        </authorList>
    </citation>
    <scope>NUCLEOTIDE SEQUENCE [LARGE SCALE GENOMIC DNA]</scope>
    <source>
        <strain evidence="2">M4</strain>
    </source>
</reference>
<dbReference type="RefSeq" id="XP_001935607.2">
    <property type="nucleotide sequence ID" value="XM_001935572.2"/>
</dbReference>
<dbReference type="AlphaFoldDB" id="A0A834VPB6"/>
<protein>
    <submittedName>
        <fullName evidence="2">Uncharacterized protein</fullName>
    </submittedName>
</protein>
<evidence type="ECO:0000313" key="2">
    <source>
        <dbReference type="EMBL" id="KAF7569934.1"/>
    </source>
</evidence>
<dbReference type="KEGG" id="ptrr:6343524"/>
<name>A0A834VPB6_9PLEO</name>
<proteinExistence type="predicted"/>
<accession>A0A834VPB6</accession>
<feature type="compositionally biased region" description="Polar residues" evidence="1">
    <location>
        <begin position="65"/>
        <end position="74"/>
    </location>
</feature>
<organism evidence="2 3">
    <name type="scientific">Pyrenophora tritici-repentis</name>
    <dbReference type="NCBI Taxonomy" id="45151"/>
    <lineage>
        <taxon>Eukaryota</taxon>
        <taxon>Fungi</taxon>
        <taxon>Dikarya</taxon>
        <taxon>Ascomycota</taxon>
        <taxon>Pezizomycotina</taxon>
        <taxon>Dothideomycetes</taxon>
        <taxon>Pleosporomycetidae</taxon>
        <taxon>Pleosporales</taxon>
        <taxon>Pleosporineae</taxon>
        <taxon>Pleosporaceae</taxon>
        <taxon>Pyrenophora</taxon>
    </lineage>
</organism>
<gene>
    <name evidence="2" type="ORF">PtrM4_123490</name>
</gene>
<feature type="region of interest" description="Disordered" evidence="1">
    <location>
        <begin position="22"/>
        <end position="74"/>
    </location>
</feature>
<evidence type="ECO:0000313" key="3">
    <source>
        <dbReference type="Proteomes" id="UP000245464"/>
    </source>
</evidence>
<dbReference type="Proteomes" id="UP000245464">
    <property type="component" value="Chromosome 6"/>
</dbReference>
<dbReference type="GeneID" id="6343524"/>
<evidence type="ECO:0000256" key="1">
    <source>
        <dbReference type="SAM" id="MobiDB-lite"/>
    </source>
</evidence>
<feature type="compositionally biased region" description="Polar residues" evidence="1">
    <location>
        <begin position="35"/>
        <end position="57"/>
    </location>
</feature>